<reference evidence="1 2" key="1">
    <citation type="submission" date="2018-06" db="EMBL/GenBank/DDBJ databases">
        <authorList>
            <consortium name="Pathogen Informatics"/>
            <person name="Doyle S."/>
        </authorList>
    </citation>
    <scope>NUCLEOTIDE SEQUENCE [LARGE SCALE GENOMIC DNA]</scope>
    <source>
        <strain evidence="1 2">NCTC12714</strain>
    </source>
</reference>
<dbReference type="Proteomes" id="UP000255139">
    <property type="component" value="Unassembled WGS sequence"/>
</dbReference>
<keyword evidence="2" id="KW-1185">Reference proteome</keyword>
<sequence>MRMACNIGLNVARQSRLIWTWQYAILTNTLVDLSLMGGGNTGAGHIFALYLKERI</sequence>
<keyword evidence="1" id="KW-0489">Methyltransferase</keyword>
<evidence type="ECO:0000313" key="1">
    <source>
        <dbReference type="EMBL" id="STQ86856.1"/>
    </source>
</evidence>
<evidence type="ECO:0000313" key="2">
    <source>
        <dbReference type="Proteomes" id="UP000255139"/>
    </source>
</evidence>
<gene>
    <name evidence="1" type="ORF">NCTC12714_01667</name>
</gene>
<dbReference type="GO" id="GO:0032259">
    <property type="term" value="P:methylation"/>
    <property type="evidence" value="ECO:0007669"/>
    <property type="project" value="UniProtKB-KW"/>
</dbReference>
<name>A0A377PVE5_9HELI</name>
<keyword evidence="1" id="KW-0808">Transferase</keyword>
<dbReference type="EMBL" id="UGJE01000002">
    <property type="protein sequence ID" value="STQ86856.1"/>
    <property type="molecule type" value="Genomic_DNA"/>
</dbReference>
<dbReference type="AlphaFoldDB" id="A0A377PVE5"/>
<accession>A0A377PVE5</accession>
<proteinExistence type="predicted"/>
<organism evidence="1 2">
    <name type="scientific">Helicobacter muridarum</name>
    <dbReference type="NCBI Taxonomy" id="216"/>
    <lineage>
        <taxon>Bacteria</taxon>
        <taxon>Pseudomonadati</taxon>
        <taxon>Campylobacterota</taxon>
        <taxon>Epsilonproteobacteria</taxon>
        <taxon>Campylobacterales</taxon>
        <taxon>Helicobacteraceae</taxon>
        <taxon>Helicobacter</taxon>
    </lineage>
</organism>
<protein>
    <submittedName>
        <fullName evidence="1">Adenine specific DNA methyltransferase</fullName>
    </submittedName>
</protein>
<dbReference type="GO" id="GO:0008168">
    <property type="term" value="F:methyltransferase activity"/>
    <property type="evidence" value="ECO:0007669"/>
    <property type="project" value="UniProtKB-KW"/>
</dbReference>